<dbReference type="Gene3D" id="6.10.140.1230">
    <property type="match status" value="1"/>
</dbReference>
<feature type="coiled-coil region" evidence="2">
    <location>
        <begin position="21"/>
        <end position="55"/>
    </location>
</feature>
<accession>A0AAV8YTF9</accession>
<gene>
    <name evidence="4" type="ORF">NQ318_019189</name>
</gene>
<reference evidence="4" key="1">
    <citation type="journal article" date="2023" name="Insect Mol. Biol.">
        <title>Genome sequencing provides insights into the evolution of gene families encoding plant cell wall-degrading enzymes in longhorned beetles.</title>
        <authorList>
            <person name="Shin N.R."/>
            <person name="Okamura Y."/>
            <person name="Kirsch R."/>
            <person name="Pauchet Y."/>
        </authorList>
    </citation>
    <scope>NUCLEOTIDE SEQUENCE</scope>
    <source>
        <strain evidence="4">AMC_N1</strain>
    </source>
</reference>
<dbReference type="Proteomes" id="UP001162162">
    <property type="component" value="Unassembled WGS sequence"/>
</dbReference>
<dbReference type="PANTHER" id="PTHR10476">
    <property type="entry name" value="CHARGED MULTIVESICULAR BODY PROTEIN"/>
    <property type="match status" value="1"/>
</dbReference>
<comment type="similarity">
    <text evidence="1">Belongs to the SNF7 family.</text>
</comment>
<evidence type="ECO:0000313" key="5">
    <source>
        <dbReference type="Proteomes" id="UP001162162"/>
    </source>
</evidence>
<dbReference type="AlphaFoldDB" id="A0AAV8YTF9"/>
<protein>
    <submittedName>
        <fullName evidence="4">Uncharacterized protein</fullName>
    </submittedName>
</protein>
<feature type="region of interest" description="Disordered" evidence="3">
    <location>
        <begin position="1"/>
        <end position="20"/>
    </location>
</feature>
<dbReference type="GO" id="GO:0007034">
    <property type="term" value="P:vacuolar transport"/>
    <property type="evidence" value="ECO:0007669"/>
    <property type="project" value="InterPro"/>
</dbReference>
<dbReference type="InterPro" id="IPR005024">
    <property type="entry name" value="Snf7_fam"/>
</dbReference>
<feature type="compositionally biased region" description="Basic and acidic residues" evidence="3">
    <location>
        <begin position="8"/>
        <end position="20"/>
    </location>
</feature>
<evidence type="ECO:0000256" key="3">
    <source>
        <dbReference type="SAM" id="MobiDB-lite"/>
    </source>
</evidence>
<evidence type="ECO:0000256" key="2">
    <source>
        <dbReference type="SAM" id="Coils"/>
    </source>
</evidence>
<sequence>MFNFWSKPDPKDEQRQVDRQLRKVGRDIERDRRQLDREEQKLELEIKKLAKEGNNEGCRLLVKQLVQLRKQKQRTYTAGGKVQGIAFQNKAMGANVKLAGAMGAAGKTMADMNRLMKPEELAATINAFSRENMKMEMTDEMINDTLDDMLTESGDEEESDNIITQVLDEIGIEISGKMSGAPLPETGKVGETSKSKGLSDDDIEAQLAKLRS</sequence>
<keyword evidence="2" id="KW-0175">Coiled coil</keyword>
<evidence type="ECO:0000313" key="4">
    <source>
        <dbReference type="EMBL" id="KAJ8953946.1"/>
    </source>
</evidence>
<proteinExistence type="inferred from homology"/>
<keyword evidence="5" id="KW-1185">Reference proteome</keyword>
<dbReference type="EMBL" id="JAPWTK010000052">
    <property type="protein sequence ID" value="KAJ8953946.1"/>
    <property type="molecule type" value="Genomic_DNA"/>
</dbReference>
<dbReference type="Pfam" id="PF03357">
    <property type="entry name" value="Snf7"/>
    <property type="match status" value="1"/>
</dbReference>
<name>A0AAV8YTF9_9CUCU</name>
<feature type="region of interest" description="Disordered" evidence="3">
    <location>
        <begin position="175"/>
        <end position="212"/>
    </location>
</feature>
<evidence type="ECO:0000256" key="1">
    <source>
        <dbReference type="ARBA" id="ARBA00006190"/>
    </source>
</evidence>
<organism evidence="4 5">
    <name type="scientific">Aromia moschata</name>
    <dbReference type="NCBI Taxonomy" id="1265417"/>
    <lineage>
        <taxon>Eukaryota</taxon>
        <taxon>Metazoa</taxon>
        <taxon>Ecdysozoa</taxon>
        <taxon>Arthropoda</taxon>
        <taxon>Hexapoda</taxon>
        <taxon>Insecta</taxon>
        <taxon>Pterygota</taxon>
        <taxon>Neoptera</taxon>
        <taxon>Endopterygota</taxon>
        <taxon>Coleoptera</taxon>
        <taxon>Polyphaga</taxon>
        <taxon>Cucujiformia</taxon>
        <taxon>Chrysomeloidea</taxon>
        <taxon>Cerambycidae</taxon>
        <taxon>Cerambycinae</taxon>
        <taxon>Callichromatini</taxon>
        <taxon>Aromia</taxon>
    </lineage>
</organism>
<comment type="caution">
    <text evidence="4">The sequence shown here is derived from an EMBL/GenBank/DDBJ whole genome shotgun (WGS) entry which is preliminary data.</text>
</comment>